<keyword evidence="3" id="KW-0808">Transferase</keyword>
<dbReference type="EC" id="2.7.11.1" evidence="1"/>
<proteinExistence type="predicted"/>
<dbReference type="InterPro" id="IPR000719">
    <property type="entry name" value="Prot_kinase_dom"/>
</dbReference>
<evidence type="ECO:0000256" key="10">
    <source>
        <dbReference type="SAM" id="Phobius"/>
    </source>
</evidence>
<dbReference type="Pfam" id="PF00069">
    <property type="entry name" value="Pkinase"/>
    <property type="match status" value="1"/>
</dbReference>
<evidence type="ECO:0000256" key="6">
    <source>
        <dbReference type="ARBA" id="ARBA00022840"/>
    </source>
</evidence>
<feature type="region of interest" description="Disordered" evidence="9">
    <location>
        <begin position="32"/>
        <end position="71"/>
    </location>
</feature>
<feature type="transmembrane region" description="Helical" evidence="10">
    <location>
        <begin position="387"/>
        <end position="406"/>
    </location>
</feature>
<evidence type="ECO:0000256" key="9">
    <source>
        <dbReference type="SAM" id="MobiDB-lite"/>
    </source>
</evidence>
<dbReference type="InterPro" id="IPR011009">
    <property type="entry name" value="Kinase-like_dom_sf"/>
</dbReference>
<dbReference type="GO" id="GO:0004674">
    <property type="term" value="F:protein serine/threonine kinase activity"/>
    <property type="evidence" value="ECO:0007669"/>
    <property type="project" value="UniProtKB-KW"/>
</dbReference>
<protein>
    <recommendedName>
        <fullName evidence="1">non-specific serine/threonine protein kinase</fullName>
        <ecNumber evidence="1">2.7.11.1</ecNumber>
    </recommendedName>
</protein>
<evidence type="ECO:0000313" key="12">
    <source>
        <dbReference type="EMBL" id="SLM12715.1"/>
    </source>
</evidence>
<name>A0A3P3XIC5_9SPIR</name>
<evidence type="ECO:0000256" key="8">
    <source>
        <dbReference type="ARBA" id="ARBA00048679"/>
    </source>
</evidence>
<evidence type="ECO:0000256" key="3">
    <source>
        <dbReference type="ARBA" id="ARBA00022679"/>
    </source>
</evidence>
<evidence type="ECO:0000256" key="1">
    <source>
        <dbReference type="ARBA" id="ARBA00012513"/>
    </source>
</evidence>
<keyword evidence="5" id="KW-0418">Kinase</keyword>
<dbReference type="SMART" id="SM00220">
    <property type="entry name" value="S_TKc"/>
    <property type="match status" value="1"/>
</dbReference>
<keyword evidence="2" id="KW-0723">Serine/threonine-protein kinase</keyword>
<sequence length="529" mass="58190">MNPGDIIGTYVLDRRLGKGVTASTWLAHLAQDTPSAAAGNERSENGAAENQPERISATHPESPPNNAPTSPPVVLKIFDLAETSSWKPLDQFKREAEILRTLNHPRIPKYIESFDLAQGGHFEFVLVMQYIEGETIESHVSSGKKFTEAHIEQMLAELADILAYIGSLRPPIVHRDINPRNLILQPDGHVALVDFSGVQDAIRSALYPGATLVGTAGYIPVEQVSGRATHRSDLYGAAATAVFMLTGRNPAELPMRNLKIDLSGLLYLSPGLAYVLGNWLDPDQDRRFLSAAKAAAILRGEEPVPTAALASSPSNARSSENTRNIESLQSSRRALISHILSEPDTGRESVDYPAELPSDSRLEIQPLDPGLYIKLPRGKRAGSSSGFAFFPIVWLGFVFFWTTMTLRMRAPMFFPLFSIPFWIAGVAMLKSFLKPSITDTELFITPDGLLKKSSSFISNSAQQYAISDVGTAKVQRSSVQLNNRYLKELAIEAGTGTLTFGLGLSDRELYYLEKRINEELEKLKKLPRE</sequence>
<feature type="transmembrane region" description="Helical" evidence="10">
    <location>
        <begin position="412"/>
        <end position="433"/>
    </location>
</feature>
<gene>
    <name evidence="12" type="ORF">SPIROBIBN47_260019</name>
</gene>
<evidence type="ECO:0000256" key="2">
    <source>
        <dbReference type="ARBA" id="ARBA00022527"/>
    </source>
</evidence>
<dbReference type="EMBL" id="FWDM01000019">
    <property type="protein sequence ID" value="SLM12715.1"/>
    <property type="molecule type" value="Genomic_DNA"/>
</dbReference>
<keyword evidence="10" id="KW-0812">Transmembrane</keyword>
<feature type="domain" description="Protein kinase" evidence="11">
    <location>
        <begin position="10"/>
        <end position="362"/>
    </location>
</feature>
<keyword evidence="4" id="KW-0547">Nucleotide-binding</keyword>
<evidence type="ECO:0000256" key="5">
    <source>
        <dbReference type="ARBA" id="ARBA00022777"/>
    </source>
</evidence>
<dbReference type="GO" id="GO:0005524">
    <property type="term" value="F:ATP binding"/>
    <property type="evidence" value="ECO:0007669"/>
    <property type="project" value="UniProtKB-KW"/>
</dbReference>
<evidence type="ECO:0000256" key="4">
    <source>
        <dbReference type="ARBA" id="ARBA00022741"/>
    </source>
</evidence>
<dbReference type="CDD" id="cd14014">
    <property type="entry name" value="STKc_PknB_like"/>
    <property type="match status" value="1"/>
</dbReference>
<dbReference type="PROSITE" id="PS50011">
    <property type="entry name" value="PROTEIN_KINASE_DOM"/>
    <property type="match status" value="1"/>
</dbReference>
<accession>A0A3P3XIC5</accession>
<evidence type="ECO:0000259" key="11">
    <source>
        <dbReference type="PROSITE" id="PS50011"/>
    </source>
</evidence>
<dbReference type="Gene3D" id="1.10.510.10">
    <property type="entry name" value="Transferase(Phosphotransferase) domain 1"/>
    <property type="match status" value="1"/>
</dbReference>
<dbReference type="AlphaFoldDB" id="A0A3P3XIC5"/>
<dbReference type="PANTHER" id="PTHR24363:SF0">
    <property type="entry name" value="SERINE_THREONINE KINASE LIKE DOMAIN CONTAINING 1"/>
    <property type="match status" value="1"/>
</dbReference>
<comment type="catalytic activity">
    <reaction evidence="7">
        <text>L-threonyl-[protein] + ATP = O-phospho-L-threonyl-[protein] + ADP + H(+)</text>
        <dbReference type="Rhea" id="RHEA:46608"/>
        <dbReference type="Rhea" id="RHEA-COMP:11060"/>
        <dbReference type="Rhea" id="RHEA-COMP:11605"/>
        <dbReference type="ChEBI" id="CHEBI:15378"/>
        <dbReference type="ChEBI" id="CHEBI:30013"/>
        <dbReference type="ChEBI" id="CHEBI:30616"/>
        <dbReference type="ChEBI" id="CHEBI:61977"/>
        <dbReference type="ChEBI" id="CHEBI:456216"/>
        <dbReference type="EC" id="2.7.11.1"/>
    </reaction>
</comment>
<keyword evidence="6" id="KW-0067">ATP-binding</keyword>
<evidence type="ECO:0000256" key="7">
    <source>
        <dbReference type="ARBA" id="ARBA00047899"/>
    </source>
</evidence>
<feature type="compositionally biased region" description="Pro residues" evidence="9">
    <location>
        <begin position="61"/>
        <end position="71"/>
    </location>
</feature>
<keyword evidence="10" id="KW-1133">Transmembrane helix</keyword>
<keyword evidence="10" id="KW-0472">Membrane</keyword>
<reference evidence="12" key="1">
    <citation type="submission" date="2017-02" db="EMBL/GenBank/DDBJ databases">
        <authorList>
            <person name="Regsiter A."/>
            <person name="William W."/>
        </authorList>
    </citation>
    <scope>NUCLEOTIDE SEQUENCE</scope>
    <source>
        <strain evidence="12">Bib</strain>
    </source>
</reference>
<dbReference type="PANTHER" id="PTHR24363">
    <property type="entry name" value="SERINE/THREONINE PROTEIN KINASE"/>
    <property type="match status" value="1"/>
</dbReference>
<organism evidence="12">
    <name type="scientific">uncultured spirochete</name>
    <dbReference type="NCBI Taxonomy" id="156406"/>
    <lineage>
        <taxon>Bacteria</taxon>
        <taxon>Pseudomonadati</taxon>
        <taxon>Spirochaetota</taxon>
        <taxon>Spirochaetia</taxon>
        <taxon>Spirochaetales</taxon>
        <taxon>environmental samples</taxon>
    </lineage>
</organism>
<comment type="catalytic activity">
    <reaction evidence="8">
        <text>L-seryl-[protein] + ATP = O-phospho-L-seryl-[protein] + ADP + H(+)</text>
        <dbReference type="Rhea" id="RHEA:17989"/>
        <dbReference type="Rhea" id="RHEA-COMP:9863"/>
        <dbReference type="Rhea" id="RHEA-COMP:11604"/>
        <dbReference type="ChEBI" id="CHEBI:15378"/>
        <dbReference type="ChEBI" id="CHEBI:29999"/>
        <dbReference type="ChEBI" id="CHEBI:30616"/>
        <dbReference type="ChEBI" id="CHEBI:83421"/>
        <dbReference type="ChEBI" id="CHEBI:456216"/>
        <dbReference type="EC" id="2.7.11.1"/>
    </reaction>
</comment>
<dbReference type="SUPFAM" id="SSF56112">
    <property type="entry name" value="Protein kinase-like (PK-like)"/>
    <property type="match status" value="1"/>
</dbReference>